<proteinExistence type="predicted"/>
<keyword evidence="3" id="KW-1185">Reference proteome</keyword>
<dbReference type="OrthoDB" id="3357341at2759"/>
<feature type="compositionally biased region" description="Low complexity" evidence="1">
    <location>
        <begin position="288"/>
        <end position="299"/>
    </location>
</feature>
<feature type="region of interest" description="Disordered" evidence="1">
    <location>
        <begin position="259"/>
        <end position="311"/>
    </location>
</feature>
<dbReference type="EMBL" id="CAOQHR010000003">
    <property type="protein sequence ID" value="CAI6331917.1"/>
    <property type="molecule type" value="Genomic_DNA"/>
</dbReference>
<organism evidence="2 3">
    <name type="scientific">Periconia digitata</name>
    <dbReference type="NCBI Taxonomy" id="1303443"/>
    <lineage>
        <taxon>Eukaryota</taxon>
        <taxon>Fungi</taxon>
        <taxon>Dikarya</taxon>
        <taxon>Ascomycota</taxon>
        <taxon>Pezizomycotina</taxon>
        <taxon>Dothideomycetes</taxon>
        <taxon>Pleosporomycetidae</taxon>
        <taxon>Pleosporales</taxon>
        <taxon>Massarineae</taxon>
        <taxon>Periconiaceae</taxon>
        <taxon>Periconia</taxon>
    </lineage>
</organism>
<evidence type="ECO:0000256" key="1">
    <source>
        <dbReference type="SAM" id="MobiDB-lite"/>
    </source>
</evidence>
<dbReference type="Proteomes" id="UP001152607">
    <property type="component" value="Unassembled WGS sequence"/>
</dbReference>
<feature type="region of interest" description="Disordered" evidence="1">
    <location>
        <begin position="355"/>
        <end position="457"/>
    </location>
</feature>
<sequence length="472" mass="52843">MLDAALPTFFLKPSADKIKHHESFYFTQHGSDPEAAYALTSVDPASQAARNTYAVALFDSHNPEILYGEVLSKPGWSQPSLSQDEIRRNGGAQPPPQPIFPSEFAIQLYNPDQQVLVKQLSTKWSGSTSYEFSMPQTTFRTPSSSALDRSQNDPGADASTPQINFAWRKEGRLGKDMTCYLTGKSTDPTGKKAKKHREPDIAIAMFTGLKEMTILESNLHRVEMEDYKGLEVVIMLSAAVIRDLFFTNPKEAYHIIDPYSRKNSGGARGRKGSSPLEPSGITPPVMTPQPASQQSQQLQRPPPQPVQANGLYNLPSRTAAKRTSLSPLQTGGQTAPPLDPRSQWEIDAETQRLKAQVEAEAREQKRQAEIRRKQQAEEEARKTRKFLQEEERKTHEAEKERRRRQAEVDKETERLRRQFGDQSGLLPPAHPQQRHSSPHLPNQHRYSPSAPSAPASSPALCISKHIFQQRAA</sequence>
<name>A0A9W4U915_9PLEO</name>
<comment type="caution">
    <text evidence="2">The sequence shown here is derived from an EMBL/GenBank/DDBJ whole genome shotgun (WGS) entry which is preliminary data.</text>
</comment>
<protein>
    <submittedName>
        <fullName evidence="2">Uncharacterized protein</fullName>
    </submittedName>
</protein>
<feature type="compositionally biased region" description="Low complexity" evidence="1">
    <location>
        <begin position="447"/>
        <end position="457"/>
    </location>
</feature>
<feature type="compositionally biased region" description="Basic and acidic residues" evidence="1">
    <location>
        <begin position="355"/>
        <end position="419"/>
    </location>
</feature>
<reference evidence="2" key="1">
    <citation type="submission" date="2023-01" db="EMBL/GenBank/DDBJ databases">
        <authorList>
            <person name="Van Ghelder C."/>
            <person name="Rancurel C."/>
        </authorList>
    </citation>
    <scope>NUCLEOTIDE SEQUENCE</scope>
    <source>
        <strain evidence="2">CNCM I-4278</strain>
    </source>
</reference>
<feature type="region of interest" description="Disordered" evidence="1">
    <location>
        <begin position="128"/>
        <end position="161"/>
    </location>
</feature>
<gene>
    <name evidence="2" type="ORF">PDIGIT_LOCUS4946</name>
</gene>
<evidence type="ECO:0000313" key="2">
    <source>
        <dbReference type="EMBL" id="CAI6331917.1"/>
    </source>
</evidence>
<dbReference type="AlphaFoldDB" id="A0A9W4U915"/>
<evidence type="ECO:0000313" key="3">
    <source>
        <dbReference type="Proteomes" id="UP001152607"/>
    </source>
</evidence>
<accession>A0A9W4U915</accession>
<feature type="region of interest" description="Disordered" evidence="1">
    <location>
        <begin position="78"/>
        <end position="100"/>
    </location>
</feature>